<organism evidence="2 3">
    <name type="scientific">Flemingia macrophylla</name>
    <dbReference type="NCBI Taxonomy" id="520843"/>
    <lineage>
        <taxon>Eukaryota</taxon>
        <taxon>Viridiplantae</taxon>
        <taxon>Streptophyta</taxon>
        <taxon>Embryophyta</taxon>
        <taxon>Tracheophyta</taxon>
        <taxon>Spermatophyta</taxon>
        <taxon>Magnoliopsida</taxon>
        <taxon>eudicotyledons</taxon>
        <taxon>Gunneridae</taxon>
        <taxon>Pentapetalae</taxon>
        <taxon>rosids</taxon>
        <taxon>fabids</taxon>
        <taxon>Fabales</taxon>
        <taxon>Fabaceae</taxon>
        <taxon>Papilionoideae</taxon>
        <taxon>50 kb inversion clade</taxon>
        <taxon>NPAAA clade</taxon>
        <taxon>indigoferoid/millettioid clade</taxon>
        <taxon>Phaseoleae</taxon>
        <taxon>Flemingia</taxon>
    </lineage>
</organism>
<evidence type="ECO:0000313" key="3">
    <source>
        <dbReference type="Proteomes" id="UP001603857"/>
    </source>
</evidence>
<feature type="region of interest" description="Disordered" evidence="1">
    <location>
        <begin position="1"/>
        <end position="24"/>
    </location>
</feature>
<reference evidence="2 3" key="1">
    <citation type="submission" date="2024-08" db="EMBL/GenBank/DDBJ databases">
        <title>Insights into the chromosomal genome structure of Flemingia macrophylla.</title>
        <authorList>
            <person name="Ding Y."/>
            <person name="Zhao Y."/>
            <person name="Bi W."/>
            <person name="Wu M."/>
            <person name="Zhao G."/>
            <person name="Gong Y."/>
            <person name="Li W."/>
            <person name="Zhang P."/>
        </authorList>
    </citation>
    <scope>NUCLEOTIDE SEQUENCE [LARGE SCALE GENOMIC DNA]</scope>
    <source>
        <strain evidence="2">DYQJB</strain>
        <tissue evidence="2">Leaf</tissue>
    </source>
</reference>
<proteinExistence type="predicted"/>
<evidence type="ECO:0000256" key="1">
    <source>
        <dbReference type="SAM" id="MobiDB-lite"/>
    </source>
</evidence>
<evidence type="ECO:0000313" key="2">
    <source>
        <dbReference type="EMBL" id="KAL2346550.1"/>
    </source>
</evidence>
<protein>
    <submittedName>
        <fullName evidence="2">Uncharacterized protein</fullName>
    </submittedName>
</protein>
<gene>
    <name evidence="2" type="ORF">Fmac_000550</name>
</gene>
<dbReference type="Proteomes" id="UP001603857">
    <property type="component" value="Unassembled WGS sequence"/>
</dbReference>
<keyword evidence="3" id="KW-1185">Reference proteome</keyword>
<dbReference type="EMBL" id="JBGMDY010000001">
    <property type="protein sequence ID" value="KAL2346550.1"/>
    <property type="molecule type" value="Genomic_DNA"/>
</dbReference>
<accession>A0ABD1NHD4</accession>
<comment type="caution">
    <text evidence="2">The sequence shown here is derived from an EMBL/GenBank/DDBJ whole genome shotgun (WGS) entry which is preliminary data.</text>
</comment>
<feature type="compositionally biased region" description="Basic and acidic residues" evidence="1">
    <location>
        <begin position="68"/>
        <end position="77"/>
    </location>
</feature>
<name>A0ABD1NHD4_9FABA</name>
<feature type="region of interest" description="Disordered" evidence="1">
    <location>
        <begin position="63"/>
        <end position="84"/>
    </location>
</feature>
<sequence length="94" mass="10578">MAVTEEEKGPNPTSPSPSPSPSTEALIRKLHEILNDNNDVGQFSFKEETIQKLMQELYKEIIAPPSHSQDHDNKDQGPDFDDDCPPRVLTCHCF</sequence>
<dbReference type="AlphaFoldDB" id="A0ABD1NHD4"/>